<dbReference type="EMBL" id="CAXAMN010021967">
    <property type="protein sequence ID" value="CAK9065016.1"/>
    <property type="molecule type" value="Genomic_DNA"/>
</dbReference>
<evidence type="ECO:0000313" key="2">
    <source>
        <dbReference type="Proteomes" id="UP001642484"/>
    </source>
</evidence>
<dbReference type="Proteomes" id="UP001642484">
    <property type="component" value="Unassembled WGS sequence"/>
</dbReference>
<evidence type="ECO:0000313" key="1">
    <source>
        <dbReference type="EMBL" id="CAK9065016.1"/>
    </source>
</evidence>
<reference evidence="1 2" key="1">
    <citation type="submission" date="2024-02" db="EMBL/GenBank/DDBJ databases">
        <authorList>
            <person name="Chen Y."/>
            <person name="Shah S."/>
            <person name="Dougan E. K."/>
            <person name="Thang M."/>
            <person name="Chan C."/>
        </authorList>
    </citation>
    <scope>NUCLEOTIDE SEQUENCE [LARGE SCALE GENOMIC DNA]</scope>
</reference>
<proteinExistence type="predicted"/>
<keyword evidence="2" id="KW-1185">Reference proteome</keyword>
<accession>A0ABP0NNE8</accession>
<organism evidence="1 2">
    <name type="scientific">Durusdinium trenchii</name>
    <dbReference type="NCBI Taxonomy" id="1381693"/>
    <lineage>
        <taxon>Eukaryota</taxon>
        <taxon>Sar</taxon>
        <taxon>Alveolata</taxon>
        <taxon>Dinophyceae</taxon>
        <taxon>Suessiales</taxon>
        <taxon>Symbiodiniaceae</taxon>
        <taxon>Durusdinium</taxon>
    </lineage>
</organism>
<name>A0ABP0NNE8_9DINO</name>
<protein>
    <submittedName>
        <fullName evidence="1">Uncharacterized protein</fullName>
    </submittedName>
</protein>
<sequence>MVTRCCIMIYMCCVLKIPFILEQPMSSLLQYRPDFQRLCRSFTIYKVFIWIGSYGGSCPKGTFLYTNYRWVQELHLPLPKDREWDEDVSIKYIDSQGNHRVQGGPALKATQHYPALFGHSVAQLWERNRADIKRCVQHAAKLISTYNAGARGCTGR</sequence>
<gene>
    <name evidence="1" type="ORF">CCMP2556_LOCUS31963</name>
</gene>
<comment type="caution">
    <text evidence="1">The sequence shown here is derived from an EMBL/GenBank/DDBJ whole genome shotgun (WGS) entry which is preliminary data.</text>
</comment>